<dbReference type="Gene3D" id="3.30.420.10">
    <property type="entry name" value="Ribonuclease H-like superfamily/Ribonuclease H"/>
    <property type="match status" value="1"/>
</dbReference>
<accession>A0A2P5A552</accession>
<dbReference type="EMBL" id="JXTB01000964">
    <property type="protein sequence ID" value="PON31654.1"/>
    <property type="molecule type" value="Genomic_DNA"/>
</dbReference>
<dbReference type="OrthoDB" id="1430869at2759"/>
<name>A0A2P5A552_PARAD</name>
<dbReference type="PANTHER" id="PTHR47074">
    <property type="entry name" value="BNAC02G40300D PROTEIN"/>
    <property type="match status" value="1"/>
</dbReference>
<dbReference type="InterPro" id="IPR036397">
    <property type="entry name" value="RNaseH_sf"/>
</dbReference>
<dbReference type="GO" id="GO:0003676">
    <property type="term" value="F:nucleic acid binding"/>
    <property type="evidence" value="ECO:0007669"/>
    <property type="project" value="InterPro"/>
</dbReference>
<evidence type="ECO:0000259" key="1">
    <source>
        <dbReference type="Pfam" id="PF13456"/>
    </source>
</evidence>
<evidence type="ECO:0000313" key="3">
    <source>
        <dbReference type="Proteomes" id="UP000237105"/>
    </source>
</evidence>
<dbReference type="InterPro" id="IPR052929">
    <property type="entry name" value="RNase_H-like_EbsB-rel"/>
</dbReference>
<comment type="caution">
    <text evidence="2">The sequence shown here is derived from an EMBL/GenBank/DDBJ whole genome shotgun (WGS) entry which is preliminary data.</text>
</comment>
<dbReference type="Pfam" id="PF13456">
    <property type="entry name" value="RVT_3"/>
    <property type="match status" value="1"/>
</dbReference>
<organism evidence="2 3">
    <name type="scientific">Parasponia andersonii</name>
    <name type="common">Sponia andersonii</name>
    <dbReference type="NCBI Taxonomy" id="3476"/>
    <lineage>
        <taxon>Eukaryota</taxon>
        <taxon>Viridiplantae</taxon>
        <taxon>Streptophyta</taxon>
        <taxon>Embryophyta</taxon>
        <taxon>Tracheophyta</taxon>
        <taxon>Spermatophyta</taxon>
        <taxon>Magnoliopsida</taxon>
        <taxon>eudicotyledons</taxon>
        <taxon>Gunneridae</taxon>
        <taxon>Pentapetalae</taxon>
        <taxon>rosids</taxon>
        <taxon>fabids</taxon>
        <taxon>Rosales</taxon>
        <taxon>Cannabaceae</taxon>
        <taxon>Parasponia</taxon>
    </lineage>
</organism>
<dbReference type="InterPro" id="IPR002156">
    <property type="entry name" value="RNaseH_domain"/>
</dbReference>
<dbReference type="AlphaFoldDB" id="A0A2P5A552"/>
<proteinExistence type="predicted"/>
<reference evidence="3" key="1">
    <citation type="submission" date="2016-06" db="EMBL/GenBank/DDBJ databases">
        <title>Parallel loss of symbiosis genes in relatives of nitrogen-fixing non-legume Parasponia.</title>
        <authorList>
            <person name="Van Velzen R."/>
            <person name="Holmer R."/>
            <person name="Bu F."/>
            <person name="Rutten L."/>
            <person name="Van Zeijl A."/>
            <person name="Liu W."/>
            <person name="Santuari L."/>
            <person name="Cao Q."/>
            <person name="Sharma T."/>
            <person name="Shen D."/>
            <person name="Roswanjaya Y."/>
            <person name="Wardhani T."/>
            <person name="Kalhor M.S."/>
            <person name="Jansen J."/>
            <person name="Van den Hoogen J."/>
            <person name="Gungor B."/>
            <person name="Hartog M."/>
            <person name="Hontelez J."/>
            <person name="Verver J."/>
            <person name="Yang W.-C."/>
            <person name="Schijlen E."/>
            <person name="Repin R."/>
            <person name="Schilthuizen M."/>
            <person name="Schranz E."/>
            <person name="Heidstra R."/>
            <person name="Miyata K."/>
            <person name="Fedorova E."/>
            <person name="Kohlen W."/>
            <person name="Bisseling T."/>
            <person name="Smit S."/>
            <person name="Geurts R."/>
        </authorList>
    </citation>
    <scope>NUCLEOTIDE SEQUENCE [LARGE SCALE GENOMIC DNA]</scope>
    <source>
        <strain evidence="3">cv. WU1-14</strain>
    </source>
</reference>
<dbReference type="InterPro" id="IPR044730">
    <property type="entry name" value="RNase_H-like_dom_plant"/>
</dbReference>
<sequence>PTKWQPSSTHGYKLNIDAAILESQQCINSSSTGFVLVAVAKKHLSPLNPKNVEAAALNFGINWATKVFTSLEAVESNVQVVVSTFKNAQCYCSELGCFLKDVNNLLTTFSDISISYVSRECNNIAHSLAKLAFRLDDELSWMEEILPPIMFVVISDCSI</sequence>
<gene>
    <name evidence="2" type="ORF">PanWU01x14_368170</name>
</gene>
<evidence type="ECO:0000313" key="2">
    <source>
        <dbReference type="EMBL" id="PON31654.1"/>
    </source>
</evidence>
<dbReference type="Proteomes" id="UP000237105">
    <property type="component" value="Unassembled WGS sequence"/>
</dbReference>
<feature type="domain" description="RNase H type-1" evidence="1">
    <location>
        <begin position="31"/>
        <end position="132"/>
    </location>
</feature>
<dbReference type="GO" id="GO:0004523">
    <property type="term" value="F:RNA-DNA hybrid ribonuclease activity"/>
    <property type="evidence" value="ECO:0007669"/>
    <property type="project" value="InterPro"/>
</dbReference>
<protein>
    <recommendedName>
        <fullName evidence="1">RNase H type-1 domain-containing protein</fullName>
    </recommendedName>
</protein>
<keyword evidence="3" id="KW-1185">Reference proteome</keyword>
<dbReference type="CDD" id="cd06222">
    <property type="entry name" value="RNase_H_like"/>
    <property type="match status" value="1"/>
</dbReference>
<dbReference type="PANTHER" id="PTHR47074:SF11">
    <property type="entry name" value="REVERSE TRANSCRIPTASE-LIKE PROTEIN"/>
    <property type="match status" value="1"/>
</dbReference>
<feature type="non-terminal residue" evidence="2">
    <location>
        <position position="1"/>
    </location>
</feature>